<gene>
    <name evidence="2" type="ORF">DILT_LOCUS507</name>
</gene>
<sequence length="172" mass="19111">MGDFYTEKRHRFAFLSIITCHVFISPDEHELECLEQCLLQRMQFGQGECFLEIGVGEGQDPGLSSADIAASVVTAEALAKKLDARLILLRDRHVQPTGKQQQQHLQPSPTDNTQDGTSSGEISTSAPHPKGRNRRKNQRSKEPPVAEQVHTENELTEEMQEGSASVTGTNDW</sequence>
<feature type="non-terminal residue" evidence="2">
    <location>
        <position position="172"/>
    </location>
</feature>
<reference evidence="2 3" key="1">
    <citation type="submission" date="2018-11" db="EMBL/GenBank/DDBJ databases">
        <authorList>
            <consortium name="Pathogen Informatics"/>
        </authorList>
    </citation>
    <scope>NUCLEOTIDE SEQUENCE [LARGE SCALE GENOMIC DNA]</scope>
</reference>
<dbReference type="EMBL" id="UYRU01002187">
    <property type="protein sequence ID" value="VDK33716.1"/>
    <property type="molecule type" value="Genomic_DNA"/>
</dbReference>
<evidence type="ECO:0000256" key="1">
    <source>
        <dbReference type="SAM" id="MobiDB-lite"/>
    </source>
</evidence>
<name>A0A3P6P2Z3_DIBLA</name>
<evidence type="ECO:0000313" key="3">
    <source>
        <dbReference type="Proteomes" id="UP000281553"/>
    </source>
</evidence>
<feature type="compositionally biased region" description="Polar residues" evidence="1">
    <location>
        <begin position="97"/>
        <end position="126"/>
    </location>
</feature>
<feature type="region of interest" description="Disordered" evidence="1">
    <location>
        <begin position="93"/>
        <end position="172"/>
    </location>
</feature>
<proteinExistence type="predicted"/>
<keyword evidence="3" id="KW-1185">Reference proteome</keyword>
<evidence type="ECO:0000313" key="2">
    <source>
        <dbReference type="EMBL" id="VDK33716.1"/>
    </source>
</evidence>
<feature type="compositionally biased region" description="Basic and acidic residues" evidence="1">
    <location>
        <begin position="139"/>
        <end position="153"/>
    </location>
</feature>
<feature type="compositionally biased region" description="Basic residues" evidence="1">
    <location>
        <begin position="129"/>
        <end position="138"/>
    </location>
</feature>
<dbReference type="AlphaFoldDB" id="A0A3P6P2Z3"/>
<feature type="compositionally biased region" description="Polar residues" evidence="1">
    <location>
        <begin position="162"/>
        <end position="172"/>
    </location>
</feature>
<dbReference type="OrthoDB" id="10452972at2759"/>
<protein>
    <submittedName>
        <fullName evidence="2">Uncharacterized protein</fullName>
    </submittedName>
</protein>
<dbReference type="Proteomes" id="UP000281553">
    <property type="component" value="Unassembled WGS sequence"/>
</dbReference>
<organism evidence="2 3">
    <name type="scientific">Dibothriocephalus latus</name>
    <name type="common">Fish tapeworm</name>
    <name type="synonym">Diphyllobothrium latum</name>
    <dbReference type="NCBI Taxonomy" id="60516"/>
    <lineage>
        <taxon>Eukaryota</taxon>
        <taxon>Metazoa</taxon>
        <taxon>Spiralia</taxon>
        <taxon>Lophotrochozoa</taxon>
        <taxon>Platyhelminthes</taxon>
        <taxon>Cestoda</taxon>
        <taxon>Eucestoda</taxon>
        <taxon>Diphyllobothriidea</taxon>
        <taxon>Diphyllobothriidae</taxon>
        <taxon>Dibothriocephalus</taxon>
    </lineage>
</organism>
<accession>A0A3P6P2Z3</accession>